<keyword evidence="1" id="KW-0472">Membrane</keyword>
<comment type="caution">
    <text evidence="2">The sequence shown here is derived from an EMBL/GenBank/DDBJ whole genome shotgun (WGS) entry which is preliminary data.</text>
</comment>
<feature type="transmembrane region" description="Helical" evidence="1">
    <location>
        <begin position="859"/>
        <end position="878"/>
    </location>
</feature>
<evidence type="ECO:0000313" key="2">
    <source>
        <dbReference type="EMBL" id="MCI4682613.1"/>
    </source>
</evidence>
<dbReference type="SUPFAM" id="SSF82866">
    <property type="entry name" value="Multidrug efflux transporter AcrB transmembrane domain"/>
    <property type="match status" value="2"/>
</dbReference>
<dbReference type="EMBL" id="JAIVFP010000001">
    <property type="protein sequence ID" value="MCI4682613.1"/>
    <property type="molecule type" value="Genomic_DNA"/>
</dbReference>
<protein>
    <submittedName>
        <fullName evidence="2">Efflux RND transporter permease subunit</fullName>
    </submittedName>
</protein>
<dbReference type="PANTHER" id="PTHR32063:SF28">
    <property type="entry name" value="BLR2861 PROTEIN"/>
    <property type="match status" value="1"/>
</dbReference>
<feature type="transmembrane region" description="Helical" evidence="1">
    <location>
        <begin position="885"/>
        <end position="909"/>
    </location>
</feature>
<accession>A0ABS9Z4Q5</accession>
<dbReference type="Gene3D" id="3.30.70.1440">
    <property type="entry name" value="Multidrug efflux transporter AcrB pore domain"/>
    <property type="match status" value="1"/>
</dbReference>
<dbReference type="Proteomes" id="UP001139104">
    <property type="component" value="Unassembled WGS sequence"/>
</dbReference>
<dbReference type="SUPFAM" id="SSF82714">
    <property type="entry name" value="Multidrug efflux transporter AcrB TolC docking domain, DN and DC subdomains"/>
    <property type="match status" value="2"/>
</dbReference>
<dbReference type="Gene3D" id="3.30.70.1320">
    <property type="entry name" value="Multidrug efflux transporter AcrB pore domain like"/>
    <property type="match status" value="1"/>
</dbReference>
<dbReference type="Gene3D" id="1.20.1640.10">
    <property type="entry name" value="Multidrug efflux transporter AcrB transmembrane domain"/>
    <property type="match status" value="2"/>
</dbReference>
<feature type="transmembrane region" description="Helical" evidence="1">
    <location>
        <begin position="531"/>
        <end position="553"/>
    </location>
</feature>
<feature type="transmembrane region" description="Helical" evidence="1">
    <location>
        <begin position="360"/>
        <end position="380"/>
    </location>
</feature>
<dbReference type="Gene3D" id="3.30.2090.10">
    <property type="entry name" value="Multidrug efflux transporter AcrB TolC docking domain, DN and DC subdomains"/>
    <property type="match status" value="2"/>
</dbReference>
<feature type="transmembrane region" description="Helical" evidence="1">
    <location>
        <begin position="991"/>
        <end position="1019"/>
    </location>
</feature>
<dbReference type="RefSeq" id="WP_243066612.1">
    <property type="nucleotide sequence ID" value="NZ_JAIVFK010000004.1"/>
</dbReference>
<dbReference type="PRINTS" id="PR00702">
    <property type="entry name" value="ACRIFLAVINRP"/>
</dbReference>
<feature type="transmembrane region" description="Helical" evidence="1">
    <location>
        <begin position="463"/>
        <end position="481"/>
    </location>
</feature>
<dbReference type="Gene3D" id="3.30.70.1430">
    <property type="entry name" value="Multidrug efflux transporter AcrB pore domain"/>
    <property type="match status" value="2"/>
</dbReference>
<keyword evidence="1" id="KW-1133">Transmembrane helix</keyword>
<sequence>MGAFTDLFIRRPVLSVVVSLLILLVGAQAGFKLQIRQYPALSSATITITTTYPGANADLVKGFITTPIEQAVASAEGVDTLVSNSQQNVSTVTLNLRLNANADRAMTDVLAKVAQVKQILPKEANDPVVVKQTGQGTALLYMSFNSDTLTAAQITDYITRVVQPRLQTIDGVASAQIIGGQNFAMRIWLDPDRMAARGVTAADIRNALIANNFTSAAGQIKGDFTQTSINALTSLETAKAFAQLVVFNKGDALVKLGDVARIDLGPQSVDSSAVFDGLKAVFIGIYATPTANPLTVIQDVRAAFPSIQAALPAGVKGAIAYDATEFIRASIHEVAKTLLEAGAIVIVVIFLFLGDLRSTLIPIVTIPLSLIGVMIFMLLLGYSINLLTLLAFVLAIGLVVDDAIVVVENIYRHIEEGYSPKRAAMLGAREIALPVVGMTITLAAVYAPIGFVGGLSGALFKEFAFTLAGAVVVSGFIALTLSPMMCSKLLKPHERHAPGAARKGRRSMVEFLDDAFESLRRRYERLLHRTLNFRALTILVLVGVLALTGLLYVSTPRELAPEEDQGLLLTMVKTPQYANLDYLETVTSRLQKNVFDKVPEKDHVFVINGSQGVNTGMAGMLLKPWDERKRSQSQILQSLQPLLADQTGAQVFAFALPSLPGSTGGPPVQFVIRTAGDYRTLAGVLDQMLAEARKSGLFIFTDGDLKFDTPQFEVKIDAAKASSLGVTMQDIGATLATFLGGNYVNRFNLNGRSYEVIPQAPRDFRLTSDWLMRYQLRTASGALIPLSTVVSIEQKTQPNALMSFQQLNAATLSGVPFPGHTLGEALGFLERKAKEILPEGYSYDFQGESRQFVQEGDTLALAFVFSLIVIYLVLAAQFESFRDPFIVLIALPTSMFGALLPLNILGVVGAASINIYTQIGLMTLIGLISKHGILMVDFANQMQRREGFNPREAIEHAAGVRLRPILMTTAAMVVGMIPLIVASGAGARSRAAIGMVIGAGMSVGTIFTLFVTPAVYSLLARKHDSSELLDEAGPLAPEKARGEVAEV</sequence>
<dbReference type="PANTHER" id="PTHR32063">
    <property type="match status" value="1"/>
</dbReference>
<feature type="transmembrane region" description="Helical" evidence="1">
    <location>
        <begin position="965"/>
        <end position="985"/>
    </location>
</feature>
<feature type="transmembrane region" description="Helical" evidence="1">
    <location>
        <begin position="915"/>
        <end position="936"/>
    </location>
</feature>
<dbReference type="InterPro" id="IPR001036">
    <property type="entry name" value="Acrflvin-R"/>
</dbReference>
<evidence type="ECO:0000256" key="1">
    <source>
        <dbReference type="SAM" id="Phobius"/>
    </source>
</evidence>
<dbReference type="SUPFAM" id="SSF82693">
    <property type="entry name" value="Multidrug efflux transporter AcrB pore domain, PN1, PN2, PC1 and PC2 subdomains"/>
    <property type="match status" value="3"/>
</dbReference>
<evidence type="ECO:0000313" key="3">
    <source>
        <dbReference type="Proteomes" id="UP001139104"/>
    </source>
</evidence>
<keyword evidence="3" id="KW-1185">Reference proteome</keyword>
<organism evidence="2 3">
    <name type="scientific">Candidatus Rhodoblastus alkanivorans</name>
    <dbReference type="NCBI Taxonomy" id="2954117"/>
    <lineage>
        <taxon>Bacteria</taxon>
        <taxon>Pseudomonadati</taxon>
        <taxon>Pseudomonadota</taxon>
        <taxon>Alphaproteobacteria</taxon>
        <taxon>Hyphomicrobiales</taxon>
        <taxon>Rhodoblastaceae</taxon>
        <taxon>Rhodoblastus</taxon>
    </lineage>
</organism>
<keyword evidence="1" id="KW-0812">Transmembrane</keyword>
<gene>
    <name evidence="2" type="ORF">K2U94_07525</name>
</gene>
<reference evidence="2" key="1">
    <citation type="journal article" date="2022" name="ISME J.">
        <title>Identification of active gaseous-alkane degraders at natural gas seeps.</title>
        <authorList>
            <person name="Farhan Ul Haque M."/>
            <person name="Hernandez M."/>
            <person name="Crombie A.T."/>
            <person name="Murrell J.C."/>
        </authorList>
    </citation>
    <scope>NUCLEOTIDE SEQUENCE</scope>
    <source>
        <strain evidence="2">PC2</strain>
    </source>
</reference>
<feature type="transmembrane region" description="Helical" evidence="1">
    <location>
        <begin position="431"/>
        <end position="451"/>
    </location>
</feature>
<dbReference type="Pfam" id="PF00873">
    <property type="entry name" value="ACR_tran"/>
    <property type="match status" value="1"/>
</dbReference>
<feature type="transmembrane region" description="Helical" evidence="1">
    <location>
        <begin position="386"/>
        <end position="411"/>
    </location>
</feature>
<feature type="transmembrane region" description="Helical" evidence="1">
    <location>
        <begin position="334"/>
        <end position="353"/>
    </location>
</feature>
<proteinExistence type="predicted"/>
<dbReference type="InterPro" id="IPR027463">
    <property type="entry name" value="AcrB_DN_DC_subdom"/>
</dbReference>
<name>A0ABS9Z4Q5_9HYPH</name>